<comment type="caution">
    <text evidence="6">The sequence shown here is derived from an EMBL/GenBank/DDBJ whole genome shotgun (WGS) entry which is preliminary data.</text>
</comment>
<protein>
    <submittedName>
        <fullName evidence="6">2-dehydro-3-deoxy-6-phosphogalactonate aldolase</fullName>
        <ecNumber evidence="6">4.1.2.21</ecNumber>
    </submittedName>
</protein>
<dbReference type="OrthoDB" id="7204076at2"/>
<reference evidence="6 7" key="1">
    <citation type="journal article" date="2015" name="J. Microbiol.">
        <title>Sphingosinicella ginsenosidimutans sp. nov., with ginsenoside converting activity.</title>
        <authorList>
            <person name="Kim J.K."/>
            <person name="Kang M.S."/>
            <person name="Park S.C."/>
            <person name="Kim K.M."/>
            <person name="Choi K."/>
            <person name="Yoon M.H."/>
            <person name="Im W.T."/>
        </authorList>
    </citation>
    <scope>NUCLEOTIDE SEQUENCE [LARGE SCALE GENOMIC DNA]</scope>
    <source>
        <strain evidence="6 7">BS-11</strain>
    </source>
</reference>
<dbReference type="AlphaFoldDB" id="A0A5C6TWS1"/>
<dbReference type="Pfam" id="PF01081">
    <property type="entry name" value="Aldolase"/>
    <property type="match status" value="1"/>
</dbReference>
<comment type="similarity">
    <text evidence="2">Belongs to the KHG/KDPG aldolase family.</text>
</comment>
<gene>
    <name evidence="6" type="ORF">FRZ32_11285</name>
</gene>
<dbReference type="CDD" id="cd00452">
    <property type="entry name" value="KDPG_aldolase"/>
    <property type="match status" value="1"/>
</dbReference>
<dbReference type="RefSeq" id="WP_147043594.1">
    <property type="nucleotide sequence ID" value="NZ_BAABIR010000001.1"/>
</dbReference>
<dbReference type="Gene3D" id="3.20.20.70">
    <property type="entry name" value="Aldolase class I"/>
    <property type="match status" value="1"/>
</dbReference>
<comment type="pathway">
    <text evidence="1">Carbohydrate acid metabolism.</text>
</comment>
<dbReference type="EMBL" id="VOQQ01000001">
    <property type="protein sequence ID" value="TXC64188.1"/>
    <property type="molecule type" value="Genomic_DNA"/>
</dbReference>
<evidence type="ECO:0000256" key="2">
    <source>
        <dbReference type="ARBA" id="ARBA00006906"/>
    </source>
</evidence>
<comment type="subunit">
    <text evidence="3">Homotrimer.</text>
</comment>
<keyword evidence="4 6" id="KW-0456">Lyase</keyword>
<name>A0A5C6TWS1_9SPHN</name>
<sequence>MDPVEIFRRYFGQCPLIAIIRGVRPEEAEAIGGALVDAGIRIIEVPLNSPDPLDSIARLARRFGDEALVGGGTVLEAADVARVADAGGRIVVSPNFNAEVVTATVRGGLVSAPGYFTPSEAFAALAAGAHVLKLFPAEAAPPAVVKAQRAVLPRHVPLAVVGGVTPDRVAGYLAAGADGFGLGGALYQPGLDADETARRARAFLAALREARA</sequence>
<keyword evidence="7" id="KW-1185">Reference proteome</keyword>
<evidence type="ECO:0000313" key="6">
    <source>
        <dbReference type="EMBL" id="TXC64188.1"/>
    </source>
</evidence>
<dbReference type="PANTHER" id="PTHR30246">
    <property type="entry name" value="2-KETO-3-DEOXY-6-PHOSPHOGLUCONATE ALDOLASE"/>
    <property type="match status" value="1"/>
</dbReference>
<evidence type="ECO:0000256" key="3">
    <source>
        <dbReference type="ARBA" id="ARBA00011233"/>
    </source>
</evidence>
<evidence type="ECO:0000256" key="4">
    <source>
        <dbReference type="ARBA" id="ARBA00023239"/>
    </source>
</evidence>
<organism evidence="6 7">
    <name type="scientific">Allosphingosinicella ginsenosidimutans</name>
    <dbReference type="NCBI Taxonomy" id="1176539"/>
    <lineage>
        <taxon>Bacteria</taxon>
        <taxon>Pseudomonadati</taxon>
        <taxon>Pseudomonadota</taxon>
        <taxon>Alphaproteobacteria</taxon>
        <taxon>Sphingomonadales</taxon>
        <taxon>Sphingomonadaceae</taxon>
        <taxon>Allosphingosinicella</taxon>
    </lineage>
</organism>
<dbReference type="Proteomes" id="UP000321249">
    <property type="component" value="Unassembled WGS sequence"/>
</dbReference>
<dbReference type="PANTHER" id="PTHR30246:SF1">
    <property type="entry name" value="2-DEHYDRO-3-DEOXY-6-PHOSPHOGALACTONATE ALDOLASE-RELATED"/>
    <property type="match status" value="1"/>
</dbReference>
<keyword evidence="5" id="KW-0119">Carbohydrate metabolism</keyword>
<evidence type="ECO:0000313" key="7">
    <source>
        <dbReference type="Proteomes" id="UP000321249"/>
    </source>
</evidence>
<dbReference type="InterPro" id="IPR000887">
    <property type="entry name" value="Aldlse_KDPG_KHG"/>
</dbReference>
<accession>A0A5C6TWS1</accession>
<dbReference type="SUPFAM" id="SSF51569">
    <property type="entry name" value="Aldolase"/>
    <property type="match status" value="1"/>
</dbReference>
<dbReference type="InterPro" id="IPR013785">
    <property type="entry name" value="Aldolase_TIM"/>
</dbReference>
<proteinExistence type="inferred from homology"/>
<dbReference type="GO" id="GO:0008674">
    <property type="term" value="F:2-dehydro-3-deoxy-6-phosphogalactonate aldolase activity"/>
    <property type="evidence" value="ECO:0007669"/>
    <property type="project" value="UniProtKB-EC"/>
</dbReference>
<dbReference type="EC" id="4.1.2.21" evidence="6"/>
<dbReference type="NCBIfam" id="NF006600">
    <property type="entry name" value="PRK09140.1"/>
    <property type="match status" value="1"/>
</dbReference>
<evidence type="ECO:0000256" key="5">
    <source>
        <dbReference type="ARBA" id="ARBA00023277"/>
    </source>
</evidence>
<evidence type="ECO:0000256" key="1">
    <source>
        <dbReference type="ARBA" id="ARBA00004761"/>
    </source>
</evidence>